<name>A0AAU9IX42_9CILI</name>
<gene>
    <name evidence="2" type="ORF">BSTOLATCC_MIC22449</name>
</gene>
<accession>A0AAU9IX42</accession>
<sequence>MIEKGTNDRSMTVLDAQASKFDIDGNVIRYPVGKIKPASTQILFIKSPLVYPNRTTIKPDDLRNQDSECPFPDSEAKTFIKGKVLVFCICFAIALISIILTYLYEKNDGISL</sequence>
<keyword evidence="1" id="KW-1133">Transmembrane helix</keyword>
<proteinExistence type="predicted"/>
<comment type="caution">
    <text evidence="2">The sequence shown here is derived from an EMBL/GenBank/DDBJ whole genome shotgun (WGS) entry which is preliminary data.</text>
</comment>
<protein>
    <submittedName>
        <fullName evidence="2">Uncharacterized protein</fullName>
    </submittedName>
</protein>
<organism evidence="2 3">
    <name type="scientific">Blepharisma stoltei</name>
    <dbReference type="NCBI Taxonomy" id="1481888"/>
    <lineage>
        <taxon>Eukaryota</taxon>
        <taxon>Sar</taxon>
        <taxon>Alveolata</taxon>
        <taxon>Ciliophora</taxon>
        <taxon>Postciliodesmatophora</taxon>
        <taxon>Heterotrichea</taxon>
        <taxon>Heterotrichida</taxon>
        <taxon>Blepharismidae</taxon>
        <taxon>Blepharisma</taxon>
    </lineage>
</organism>
<evidence type="ECO:0000313" key="2">
    <source>
        <dbReference type="EMBL" id="CAG9319099.1"/>
    </source>
</evidence>
<dbReference type="EMBL" id="CAJZBQ010000021">
    <property type="protein sequence ID" value="CAG9319099.1"/>
    <property type="molecule type" value="Genomic_DNA"/>
</dbReference>
<keyword evidence="1" id="KW-0812">Transmembrane</keyword>
<dbReference type="AlphaFoldDB" id="A0AAU9IX42"/>
<evidence type="ECO:0000256" key="1">
    <source>
        <dbReference type="SAM" id="Phobius"/>
    </source>
</evidence>
<reference evidence="2" key="1">
    <citation type="submission" date="2021-09" db="EMBL/GenBank/DDBJ databases">
        <authorList>
            <consortium name="AG Swart"/>
            <person name="Singh M."/>
            <person name="Singh A."/>
            <person name="Seah K."/>
            <person name="Emmerich C."/>
        </authorList>
    </citation>
    <scope>NUCLEOTIDE SEQUENCE</scope>
    <source>
        <strain evidence="2">ATCC30299</strain>
    </source>
</reference>
<evidence type="ECO:0000313" key="3">
    <source>
        <dbReference type="Proteomes" id="UP001162131"/>
    </source>
</evidence>
<keyword evidence="3" id="KW-1185">Reference proteome</keyword>
<keyword evidence="1" id="KW-0472">Membrane</keyword>
<dbReference type="Proteomes" id="UP001162131">
    <property type="component" value="Unassembled WGS sequence"/>
</dbReference>
<feature type="transmembrane region" description="Helical" evidence="1">
    <location>
        <begin position="84"/>
        <end position="104"/>
    </location>
</feature>